<dbReference type="InterPro" id="IPR011623">
    <property type="entry name" value="7TMR_DISM_rcpt_extracell_dom1"/>
</dbReference>
<proteinExistence type="predicted"/>
<feature type="coiled-coil region" evidence="9">
    <location>
        <begin position="409"/>
        <end position="450"/>
    </location>
</feature>
<dbReference type="Gene3D" id="3.30.565.10">
    <property type="entry name" value="Histidine kinase-like ATPase, C-terminal domain"/>
    <property type="match status" value="1"/>
</dbReference>
<reference evidence="12 13" key="1">
    <citation type="submission" date="2021-03" db="EMBL/GenBank/DDBJ databases">
        <title>Genomic Encyclopedia of Type Strains, Phase IV (KMG-IV): sequencing the most valuable type-strain genomes for metagenomic binning, comparative biology and taxonomic classification.</title>
        <authorList>
            <person name="Goeker M."/>
        </authorList>
    </citation>
    <scope>NUCLEOTIDE SEQUENCE [LARGE SCALE GENOMIC DNA]</scope>
    <source>
        <strain evidence="12 13">DSM 24738</strain>
    </source>
</reference>
<dbReference type="CDD" id="cd00075">
    <property type="entry name" value="HATPase"/>
    <property type="match status" value="1"/>
</dbReference>
<evidence type="ECO:0000256" key="2">
    <source>
        <dbReference type="ARBA" id="ARBA00012438"/>
    </source>
</evidence>
<dbReference type="InterPro" id="IPR050736">
    <property type="entry name" value="Sensor_HK_Regulatory"/>
</dbReference>
<keyword evidence="4" id="KW-0808">Transferase</keyword>
<dbReference type="InterPro" id="IPR003594">
    <property type="entry name" value="HATPase_dom"/>
</dbReference>
<dbReference type="CDD" id="cd00082">
    <property type="entry name" value="HisKA"/>
    <property type="match status" value="1"/>
</dbReference>
<keyword evidence="8" id="KW-0902">Two-component regulatory system</keyword>
<keyword evidence="9" id="KW-0175">Coiled coil</keyword>
<dbReference type="SUPFAM" id="SSF55874">
    <property type="entry name" value="ATPase domain of HSP90 chaperone/DNA topoisomerase II/histidine kinase"/>
    <property type="match status" value="1"/>
</dbReference>
<feature type="transmembrane region" description="Helical" evidence="10">
    <location>
        <begin position="357"/>
        <end position="379"/>
    </location>
</feature>
<feature type="transmembrane region" description="Helical" evidence="10">
    <location>
        <begin position="301"/>
        <end position="320"/>
    </location>
</feature>
<comment type="caution">
    <text evidence="12">The sequence shown here is derived from an EMBL/GenBank/DDBJ whole genome shotgun (WGS) entry which is preliminary data.</text>
</comment>
<dbReference type="PROSITE" id="PS50109">
    <property type="entry name" value="HIS_KIN"/>
    <property type="match status" value="1"/>
</dbReference>
<evidence type="ECO:0000259" key="11">
    <source>
        <dbReference type="PROSITE" id="PS50109"/>
    </source>
</evidence>
<keyword evidence="10" id="KW-0812">Transmembrane</keyword>
<dbReference type="EC" id="2.7.13.3" evidence="2"/>
<dbReference type="InterPro" id="IPR036890">
    <property type="entry name" value="HATPase_C_sf"/>
</dbReference>
<feature type="transmembrane region" description="Helical" evidence="10">
    <location>
        <begin position="234"/>
        <end position="259"/>
    </location>
</feature>
<dbReference type="SMART" id="SM00387">
    <property type="entry name" value="HATPase_c"/>
    <property type="match status" value="1"/>
</dbReference>
<organism evidence="12 13">
    <name type="scientific">Ammoniphilus resinae</name>
    <dbReference type="NCBI Taxonomy" id="861532"/>
    <lineage>
        <taxon>Bacteria</taxon>
        <taxon>Bacillati</taxon>
        <taxon>Bacillota</taxon>
        <taxon>Bacilli</taxon>
        <taxon>Bacillales</taxon>
        <taxon>Paenibacillaceae</taxon>
        <taxon>Aneurinibacillus group</taxon>
        <taxon>Ammoniphilus</taxon>
    </lineage>
</organism>
<evidence type="ECO:0000313" key="13">
    <source>
        <dbReference type="Proteomes" id="UP001519343"/>
    </source>
</evidence>
<keyword evidence="10" id="KW-0472">Membrane</keyword>
<sequence length="707" mass="79939">MSRLGNLLSIVFLIAVFVECSQATLIAKEKNVSEAMIDLSGWEVSEGIVNLNGVWDLYWNQLVAPEQINGLQEKPLKVHVPSVWRSANTEKQPLSNMGYGTYRLRMILPADEPSQPLALYVGGVATSYRLWINGELHAVNGAVGTSLQTMVPYNLPKVITFVPQPGSNELVMQVSNFVQRKGGIWEPVRLGSTEQIRAEQLFSFASEVFIIGCLIVMGLYHLGLYVGRRKELSALYFGGLCLAVAVRTSVLGEAVLLNLFPSLSWEWAVKLEYGSIFVGMHMLTIFVYKEYLDMKGLMVKISAVIHSSLILLILLAPARIYTHLMLPYQLLVIAPVLTVLLIIFLRTALKRKIDSIINMVGFIFFSTAIIADILFYNHLIPYGDFAPYGLLILLFSQSIHLSLKFSHTAEKAERLSVELIVANETLEQKIKERTIELRRSNEELSRINDQLFRNEQFRRQLLSSISHELGTPLTAIRALSSAVADGLVEQDYKKYAKRIYERTELLERLINDLVELTKLETELTSFQFQKVDITSFFHHLYSCYEMDMLERAAQFTWESPTYKELKEKGTAFASMDIHRMEQVIVNILSNAKKFIPDEGIIEMKVELCEHDLGTAEAVVSITNNGPLVPENELEAIFERFYRSKESKHAIKGSGLGLSICKEIVRSHQGSIAAKNIPCIGFCIYFTIPVWFEREEGMENDEHFAGGR</sequence>
<dbReference type="Proteomes" id="UP001519343">
    <property type="component" value="Unassembled WGS sequence"/>
</dbReference>
<name>A0ABS4GS16_9BACL</name>
<protein>
    <recommendedName>
        <fullName evidence="2">histidine kinase</fullName>
        <ecNumber evidence="2">2.7.13.3</ecNumber>
    </recommendedName>
</protein>
<evidence type="ECO:0000256" key="1">
    <source>
        <dbReference type="ARBA" id="ARBA00000085"/>
    </source>
</evidence>
<dbReference type="PRINTS" id="PR00344">
    <property type="entry name" value="BCTRLSENSOR"/>
</dbReference>
<dbReference type="Gene3D" id="1.10.287.130">
    <property type="match status" value="1"/>
</dbReference>
<feature type="transmembrane region" description="Helical" evidence="10">
    <location>
        <begin position="201"/>
        <end position="222"/>
    </location>
</feature>
<dbReference type="InterPro" id="IPR036097">
    <property type="entry name" value="HisK_dim/P_sf"/>
</dbReference>
<dbReference type="Pfam" id="PF02518">
    <property type="entry name" value="HATPase_c"/>
    <property type="match status" value="1"/>
</dbReference>
<dbReference type="GO" id="GO:0016301">
    <property type="term" value="F:kinase activity"/>
    <property type="evidence" value="ECO:0007669"/>
    <property type="project" value="UniProtKB-KW"/>
</dbReference>
<dbReference type="InterPro" id="IPR004358">
    <property type="entry name" value="Sig_transdc_His_kin-like_C"/>
</dbReference>
<evidence type="ECO:0000313" key="12">
    <source>
        <dbReference type="EMBL" id="MBP1932922.1"/>
    </source>
</evidence>
<keyword evidence="13" id="KW-1185">Reference proteome</keyword>
<accession>A0ABS4GS16</accession>
<dbReference type="InterPro" id="IPR003661">
    <property type="entry name" value="HisK_dim/P_dom"/>
</dbReference>
<evidence type="ECO:0000256" key="4">
    <source>
        <dbReference type="ARBA" id="ARBA00022679"/>
    </source>
</evidence>
<dbReference type="PANTHER" id="PTHR43711:SF1">
    <property type="entry name" value="HISTIDINE KINASE 1"/>
    <property type="match status" value="1"/>
</dbReference>
<dbReference type="RefSeq" id="WP_209810948.1">
    <property type="nucleotide sequence ID" value="NZ_JAGGKT010000008.1"/>
</dbReference>
<keyword evidence="10" id="KW-1133">Transmembrane helix</keyword>
<evidence type="ECO:0000256" key="7">
    <source>
        <dbReference type="ARBA" id="ARBA00022840"/>
    </source>
</evidence>
<dbReference type="Pfam" id="PF00512">
    <property type="entry name" value="HisKA"/>
    <property type="match status" value="1"/>
</dbReference>
<dbReference type="InterPro" id="IPR008979">
    <property type="entry name" value="Galactose-bd-like_sf"/>
</dbReference>
<evidence type="ECO:0000256" key="5">
    <source>
        <dbReference type="ARBA" id="ARBA00022741"/>
    </source>
</evidence>
<evidence type="ECO:0000256" key="9">
    <source>
        <dbReference type="SAM" id="Coils"/>
    </source>
</evidence>
<dbReference type="Pfam" id="PF07695">
    <property type="entry name" value="7TMR-DISM_7TM"/>
    <property type="match status" value="1"/>
</dbReference>
<feature type="transmembrane region" description="Helical" evidence="10">
    <location>
        <begin position="326"/>
        <end position="345"/>
    </location>
</feature>
<evidence type="ECO:0000256" key="8">
    <source>
        <dbReference type="ARBA" id="ARBA00023012"/>
    </source>
</evidence>
<keyword evidence="3" id="KW-0597">Phosphoprotein</keyword>
<dbReference type="EMBL" id="JAGGKT010000008">
    <property type="protein sequence ID" value="MBP1932922.1"/>
    <property type="molecule type" value="Genomic_DNA"/>
</dbReference>
<comment type="catalytic activity">
    <reaction evidence="1">
        <text>ATP + protein L-histidine = ADP + protein N-phospho-L-histidine.</text>
        <dbReference type="EC" id="2.7.13.3"/>
    </reaction>
</comment>
<dbReference type="SMART" id="SM00388">
    <property type="entry name" value="HisKA"/>
    <property type="match status" value="1"/>
</dbReference>
<evidence type="ECO:0000256" key="10">
    <source>
        <dbReference type="SAM" id="Phobius"/>
    </source>
</evidence>
<keyword evidence="6 12" id="KW-0418">Kinase</keyword>
<evidence type="ECO:0000256" key="3">
    <source>
        <dbReference type="ARBA" id="ARBA00022553"/>
    </source>
</evidence>
<keyword evidence="7" id="KW-0067">ATP-binding</keyword>
<dbReference type="SUPFAM" id="SSF49785">
    <property type="entry name" value="Galactose-binding domain-like"/>
    <property type="match status" value="1"/>
</dbReference>
<dbReference type="Gene3D" id="2.60.120.260">
    <property type="entry name" value="Galactose-binding domain-like"/>
    <property type="match status" value="1"/>
</dbReference>
<dbReference type="SUPFAM" id="SSF47384">
    <property type="entry name" value="Homodimeric domain of signal transducing histidine kinase"/>
    <property type="match status" value="1"/>
</dbReference>
<feature type="transmembrane region" description="Helical" evidence="10">
    <location>
        <begin position="271"/>
        <end position="289"/>
    </location>
</feature>
<feature type="domain" description="Histidine kinase" evidence="11">
    <location>
        <begin position="464"/>
        <end position="691"/>
    </location>
</feature>
<evidence type="ECO:0000256" key="6">
    <source>
        <dbReference type="ARBA" id="ARBA00022777"/>
    </source>
</evidence>
<gene>
    <name evidence="12" type="ORF">J2Z37_002933</name>
</gene>
<keyword evidence="5" id="KW-0547">Nucleotide-binding</keyword>
<dbReference type="InterPro" id="IPR005467">
    <property type="entry name" value="His_kinase_dom"/>
</dbReference>
<dbReference type="PANTHER" id="PTHR43711">
    <property type="entry name" value="TWO-COMPONENT HISTIDINE KINASE"/>
    <property type="match status" value="1"/>
</dbReference>